<dbReference type="AlphaFoldDB" id="A0A6C0E4B1"/>
<reference evidence="1" key="1">
    <citation type="journal article" date="2020" name="Nature">
        <title>Giant virus diversity and host interactions through global metagenomics.</title>
        <authorList>
            <person name="Schulz F."/>
            <person name="Roux S."/>
            <person name="Paez-Espino D."/>
            <person name="Jungbluth S."/>
            <person name="Walsh D.A."/>
            <person name="Denef V.J."/>
            <person name="McMahon K.D."/>
            <person name="Konstantinidis K.T."/>
            <person name="Eloe-Fadrosh E.A."/>
            <person name="Kyrpides N.C."/>
            <person name="Woyke T."/>
        </authorList>
    </citation>
    <scope>NUCLEOTIDE SEQUENCE</scope>
    <source>
        <strain evidence="1">GVMAG-M-3300023179-107</strain>
    </source>
</reference>
<protein>
    <submittedName>
        <fullName evidence="1">Uncharacterized protein</fullName>
    </submittedName>
</protein>
<sequence>MEEHYLVINTHKSNKGEDITEFKESDGKIVVKHFSGLNTDNYVLKKGDGKKLSFSSFKINGIYYVNINGYHIVDYKKFVSGIKQISDENETRVEPQLQSDSSVIIKNSYFGQIKLRNCDVELCYKAITIMKESMKGKITFWKNIYYYLMG</sequence>
<proteinExistence type="predicted"/>
<name>A0A6C0E4B1_9ZZZZ</name>
<evidence type="ECO:0000313" key="1">
    <source>
        <dbReference type="EMBL" id="QHT22235.1"/>
    </source>
</evidence>
<dbReference type="EMBL" id="MN739708">
    <property type="protein sequence ID" value="QHT22235.1"/>
    <property type="molecule type" value="Genomic_DNA"/>
</dbReference>
<organism evidence="1">
    <name type="scientific">viral metagenome</name>
    <dbReference type="NCBI Taxonomy" id="1070528"/>
    <lineage>
        <taxon>unclassified sequences</taxon>
        <taxon>metagenomes</taxon>
        <taxon>organismal metagenomes</taxon>
    </lineage>
</organism>
<accession>A0A6C0E4B1</accession>